<evidence type="ECO:0000313" key="1">
    <source>
        <dbReference type="EMBL" id="GAA0352962.1"/>
    </source>
</evidence>
<dbReference type="Pfam" id="PF07103">
    <property type="entry name" value="DUF1365"/>
    <property type="match status" value="1"/>
</dbReference>
<name>A0ABP3GRJ1_9ALTE</name>
<gene>
    <name evidence="1" type="ORF">GCM10009092_16610</name>
</gene>
<dbReference type="InterPro" id="IPR010775">
    <property type="entry name" value="DUF1365"/>
</dbReference>
<dbReference type="RefSeq" id="WP_343844118.1">
    <property type="nucleotide sequence ID" value="NZ_BAAAEI010000007.1"/>
</dbReference>
<reference evidence="2" key="1">
    <citation type="journal article" date="2019" name="Int. J. Syst. Evol. Microbiol.">
        <title>The Global Catalogue of Microorganisms (GCM) 10K type strain sequencing project: providing services to taxonomists for standard genome sequencing and annotation.</title>
        <authorList>
            <consortium name="The Broad Institute Genomics Platform"/>
            <consortium name="The Broad Institute Genome Sequencing Center for Infectious Disease"/>
            <person name="Wu L."/>
            <person name="Ma J."/>
        </authorList>
    </citation>
    <scope>NUCLEOTIDE SEQUENCE [LARGE SCALE GENOMIC DNA]</scope>
    <source>
        <strain evidence="2">JCM 13378</strain>
    </source>
</reference>
<accession>A0ABP3GRJ1</accession>
<sequence length="240" mass="27731">MKHSLYSGQVWHKRFKPKVHQFQYQLQLFWLDLQDTDSLNALPFVSTRGFAPIRFKRSDYLDQPEQNLADVARNKMSALANKPLQGQVFLLGQLRWFGLYFSPVNFYYLRQADGYFSHVLAEVSNTPWNQRHCYLVDLANPIDTVKAFHVSPFNPMNMHYQWTFNQPQHDLKVQISCIAQKKEFVASLAMTKKALNPNSLTSVLLSTMTLKTLAGIYWQALKLLIKGTPVYGHPSSTKES</sequence>
<comment type="caution">
    <text evidence="1">The sequence shown here is derived from an EMBL/GenBank/DDBJ whole genome shotgun (WGS) entry which is preliminary data.</text>
</comment>
<proteinExistence type="predicted"/>
<keyword evidence="2" id="KW-1185">Reference proteome</keyword>
<dbReference type="EMBL" id="BAAAEI010000007">
    <property type="protein sequence ID" value="GAA0352962.1"/>
    <property type="molecule type" value="Genomic_DNA"/>
</dbReference>
<dbReference type="PANTHER" id="PTHR33973">
    <property type="entry name" value="OS07G0153300 PROTEIN"/>
    <property type="match status" value="1"/>
</dbReference>
<evidence type="ECO:0000313" key="2">
    <source>
        <dbReference type="Proteomes" id="UP001501757"/>
    </source>
</evidence>
<protein>
    <submittedName>
        <fullName evidence="1">DUF1365 domain-containing protein</fullName>
    </submittedName>
</protein>
<dbReference type="PANTHER" id="PTHR33973:SF4">
    <property type="entry name" value="OS07G0153300 PROTEIN"/>
    <property type="match status" value="1"/>
</dbReference>
<dbReference type="Proteomes" id="UP001501757">
    <property type="component" value="Unassembled WGS sequence"/>
</dbReference>
<organism evidence="1 2">
    <name type="scientific">Bowmanella denitrificans</name>
    <dbReference type="NCBI Taxonomy" id="366582"/>
    <lineage>
        <taxon>Bacteria</taxon>
        <taxon>Pseudomonadati</taxon>
        <taxon>Pseudomonadota</taxon>
        <taxon>Gammaproteobacteria</taxon>
        <taxon>Alteromonadales</taxon>
        <taxon>Alteromonadaceae</taxon>
        <taxon>Bowmanella</taxon>
    </lineage>
</organism>